<dbReference type="OMA" id="AFWEANH"/>
<dbReference type="InterPro" id="IPR050314">
    <property type="entry name" value="Glycosyl_Hydrlase_18"/>
</dbReference>
<dbReference type="AlphaFoldDB" id="E9G989"/>
<protein>
    <recommendedName>
        <fullName evidence="2">GH18 domain-containing protein</fullName>
    </recommendedName>
</protein>
<dbReference type="InterPro" id="IPR017853">
    <property type="entry name" value="GH"/>
</dbReference>
<keyword evidence="1" id="KW-0732">Signal</keyword>
<dbReference type="SUPFAM" id="SSF54556">
    <property type="entry name" value="Chitinase insertion domain"/>
    <property type="match status" value="1"/>
</dbReference>
<dbReference type="GO" id="GO:0006032">
    <property type="term" value="P:chitin catabolic process"/>
    <property type="evidence" value="ECO:0000318"/>
    <property type="project" value="GO_Central"/>
</dbReference>
<dbReference type="SUPFAM" id="SSF51445">
    <property type="entry name" value="(Trans)glycosidases"/>
    <property type="match status" value="1"/>
</dbReference>
<name>E9G989_DAPPU</name>
<gene>
    <name evidence="3" type="ORF">DAPPUDRAFT_315266</name>
</gene>
<dbReference type="Gene3D" id="3.10.50.10">
    <property type="match status" value="1"/>
</dbReference>
<keyword evidence="4" id="KW-1185">Reference proteome</keyword>
<dbReference type="GO" id="GO:0005975">
    <property type="term" value="P:carbohydrate metabolic process"/>
    <property type="evidence" value="ECO:0007669"/>
    <property type="project" value="InterPro"/>
</dbReference>
<organism evidence="3 4">
    <name type="scientific">Daphnia pulex</name>
    <name type="common">Water flea</name>
    <dbReference type="NCBI Taxonomy" id="6669"/>
    <lineage>
        <taxon>Eukaryota</taxon>
        <taxon>Metazoa</taxon>
        <taxon>Ecdysozoa</taxon>
        <taxon>Arthropoda</taxon>
        <taxon>Crustacea</taxon>
        <taxon>Branchiopoda</taxon>
        <taxon>Diplostraca</taxon>
        <taxon>Cladocera</taxon>
        <taxon>Anomopoda</taxon>
        <taxon>Daphniidae</taxon>
        <taxon>Daphnia</taxon>
    </lineage>
</organism>
<dbReference type="SMART" id="SM00636">
    <property type="entry name" value="Glyco_18"/>
    <property type="match status" value="1"/>
</dbReference>
<evidence type="ECO:0000259" key="2">
    <source>
        <dbReference type="PROSITE" id="PS51910"/>
    </source>
</evidence>
<dbReference type="EMBL" id="GL732535">
    <property type="protein sequence ID" value="EFX84098.1"/>
    <property type="molecule type" value="Genomic_DNA"/>
</dbReference>
<dbReference type="KEGG" id="dpx:DAPPUDRAFT_315266"/>
<dbReference type="PANTHER" id="PTHR11177:SF360">
    <property type="entry name" value="CHITINASE 4-RELATED"/>
    <property type="match status" value="1"/>
</dbReference>
<dbReference type="OrthoDB" id="76388at2759"/>
<evidence type="ECO:0000256" key="1">
    <source>
        <dbReference type="SAM" id="SignalP"/>
    </source>
</evidence>
<proteinExistence type="predicted"/>
<dbReference type="FunFam" id="3.10.50.10:FF:000012">
    <property type="entry name" value="Chitinase 17"/>
    <property type="match status" value="1"/>
</dbReference>
<dbReference type="InParanoid" id="E9G989"/>
<sequence length="404" mass="44836">MKIIFLALLLAVADCITETGGTSQRLVCYLNVQATNRTGDGAFSLENIDPYLCTHLIYAFTSDIALNSTSFGPTQIAYDKLLAPRVKNPKLKIMASIKSEDLKWDSSKGIENKVNKTVDYLKKYRLDGLDIYWNMSSGNYPIVNFFTAMRNAFDRHNLIFSLAVFTETNNDVMYFMDFVDTVDFISVLAYDLWRSTQAFWEANHPAPLYSNSSDGRTIDSLILYWLEHDTPAAKLNLGIPLYGSSWTILADGKTEPPASATWGPLNKHVNQIGQTPYYDICSSVKSSGWKVFEEKSNSTGPYAVSPADPSGSRVWVGYDDVHMVTVKSQYVRYVRGLGGATVWDLSQDDCRNVCGKGSYQLTAAISRTLGIPRPKSSSSASDSKQSSLSNVIFLIFTSGLLSCR</sequence>
<dbReference type="InterPro" id="IPR011583">
    <property type="entry name" value="Chitinase_II/V-like_cat"/>
</dbReference>
<dbReference type="GO" id="GO:0004568">
    <property type="term" value="F:chitinase activity"/>
    <property type="evidence" value="ECO:0000318"/>
    <property type="project" value="GO_Central"/>
</dbReference>
<dbReference type="PROSITE" id="PS51910">
    <property type="entry name" value="GH18_2"/>
    <property type="match status" value="1"/>
</dbReference>
<dbReference type="GO" id="GO:0008061">
    <property type="term" value="F:chitin binding"/>
    <property type="evidence" value="ECO:0007669"/>
    <property type="project" value="InterPro"/>
</dbReference>
<dbReference type="InterPro" id="IPR029070">
    <property type="entry name" value="Chitinase_insertion_sf"/>
</dbReference>
<dbReference type="InterPro" id="IPR001223">
    <property type="entry name" value="Glyco_hydro18_cat"/>
</dbReference>
<dbReference type="PhylomeDB" id="E9G989"/>
<feature type="signal peptide" evidence="1">
    <location>
        <begin position="1"/>
        <end position="15"/>
    </location>
</feature>
<dbReference type="Pfam" id="PF00704">
    <property type="entry name" value="Glyco_hydro_18"/>
    <property type="match status" value="1"/>
</dbReference>
<dbReference type="Gene3D" id="3.20.20.80">
    <property type="entry name" value="Glycosidases"/>
    <property type="match status" value="1"/>
</dbReference>
<dbReference type="Proteomes" id="UP000000305">
    <property type="component" value="Unassembled WGS sequence"/>
</dbReference>
<feature type="domain" description="GH18" evidence="2">
    <location>
        <begin position="24"/>
        <end position="372"/>
    </location>
</feature>
<evidence type="ECO:0000313" key="3">
    <source>
        <dbReference type="EMBL" id="EFX84098.1"/>
    </source>
</evidence>
<dbReference type="PANTHER" id="PTHR11177">
    <property type="entry name" value="CHITINASE"/>
    <property type="match status" value="1"/>
</dbReference>
<accession>E9G989</accession>
<feature type="chain" id="PRO_5013334064" description="GH18 domain-containing protein" evidence="1">
    <location>
        <begin position="16"/>
        <end position="404"/>
    </location>
</feature>
<dbReference type="GO" id="GO:0005576">
    <property type="term" value="C:extracellular region"/>
    <property type="evidence" value="ECO:0000318"/>
    <property type="project" value="GO_Central"/>
</dbReference>
<dbReference type="HOGENOM" id="CLU_002833_3_1_1"/>
<evidence type="ECO:0000313" key="4">
    <source>
        <dbReference type="Proteomes" id="UP000000305"/>
    </source>
</evidence>
<dbReference type="STRING" id="6669.E9G989"/>
<reference evidence="3 4" key="1">
    <citation type="journal article" date="2011" name="Science">
        <title>The ecoresponsive genome of Daphnia pulex.</title>
        <authorList>
            <person name="Colbourne J.K."/>
            <person name="Pfrender M.E."/>
            <person name="Gilbert D."/>
            <person name="Thomas W.K."/>
            <person name="Tucker A."/>
            <person name="Oakley T.H."/>
            <person name="Tokishita S."/>
            <person name="Aerts A."/>
            <person name="Arnold G.J."/>
            <person name="Basu M.K."/>
            <person name="Bauer D.J."/>
            <person name="Caceres C.E."/>
            <person name="Carmel L."/>
            <person name="Casola C."/>
            <person name="Choi J.H."/>
            <person name="Detter J.C."/>
            <person name="Dong Q."/>
            <person name="Dusheyko S."/>
            <person name="Eads B.D."/>
            <person name="Frohlich T."/>
            <person name="Geiler-Samerotte K.A."/>
            <person name="Gerlach D."/>
            <person name="Hatcher P."/>
            <person name="Jogdeo S."/>
            <person name="Krijgsveld J."/>
            <person name="Kriventseva E.V."/>
            <person name="Kultz D."/>
            <person name="Laforsch C."/>
            <person name="Lindquist E."/>
            <person name="Lopez J."/>
            <person name="Manak J.R."/>
            <person name="Muller J."/>
            <person name="Pangilinan J."/>
            <person name="Patwardhan R.P."/>
            <person name="Pitluck S."/>
            <person name="Pritham E.J."/>
            <person name="Rechtsteiner A."/>
            <person name="Rho M."/>
            <person name="Rogozin I.B."/>
            <person name="Sakarya O."/>
            <person name="Salamov A."/>
            <person name="Schaack S."/>
            <person name="Shapiro H."/>
            <person name="Shiga Y."/>
            <person name="Skalitzky C."/>
            <person name="Smith Z."/>
            <person name="Souvorov A."/>
            <person name="Sung W."/>
            <person name="Tang Z."/>
            <person name="Tsuchiya D."/>
            <person name="Tu H."/>
            <person name="Vos H."/>
            <person name="Wang M."/>
            <person name="Wolf Y.I."/>
            <person name="Yamagata H."/>
            <person name="Yamada T."/>
            <person name="Ye Y."/>
            <person name="Shaw J.R."/>
            <person name="Andrews J."/>
            <person name="Crease T.J."/>
            <person name="Tang H."/>
            <person name="Lucas S.M."/>
            <person name="Robertson H.M."/>
            <person name="Bork P."/>
            <person name="Koonin E.V."/>
            <person name="Zdobnov E.M."/>
            <person name="Grigoriev I.V."/>
            <person name="Lynch M."/>
            <person name="Boore J.L."/>
        </authorList>
    </citation>
    <scope>NUCLEOTIDE SEQUENCE [LARGE SCALE GENOMIC DNA]</scope>
</reference>
<dbReference type="eggNOG" id="KOG2806">
    <property type="taxonomic scope" value="Eukaryota"/>
</dbReference>